<dbReference type="PANTHER" id="PTHR45460:SF2">
    <property type="entry name" value="ALPHA 1,3 GLUCANASE, GH71 FAMILY (EUROFUNG)"/>
    <property type="match status" value="1"/>
</dbReference>
<name>A0A934RVC1_9BACT</name>
<keyword evidence="1" id="KW-0732">Signal</keyword>
<protein>
    <submittedName>
        <fullName evidence="2">VCBS repeat-containing protein</fullName>
    </submittedName>
</protein>
<dbReference type="Proteomes" id="UP000617628">
    <property type="component" value="Unassembled WGS sequence"/>
</dbReference>
<dbReference type="Pfam" id="PF13517">
    <property type="entry name" value="FG-GAP_3"/>
    <property type="match status" value="2"/>
</dbReference>
<proteinExistence type="predicted"/>
<dbReference type="AlphaFoldDB" id="A0A934RVC1"/>
<keyword evidence="3" id="KW-1185">Reference proteome</keyword>
<evidence type="ECO:0000313" key="2">
    <source>
        <dbReference type="EMBL" id="MBK1875819.1"/>
    </source>
</evidence>
<sequence length="521" mass="58589">MNGRFVSILLLISISPLCRGNEHSEGEQLARIYCSACHTFTEPELLPKRSWNFLLMYMGLRMGIEDYSPIEGGTPEEIEVIKARKTLIVDEGNFPENPMVTDEQWSKIRNYFLETAPEKSLAQPPKPKTKIGLPHFVEKQHRYSYTAAVTTMLKIDETHGQILVGDSRIQKLTVLDRSLQLEAEYKTGGSLWVRSHPSEDGLHVLSIGDLTGSMVNQRRGVLFYSTRIGKNFITRGSALSNLYRPADFKFGDFDGDGVDEVVVCNFGLNTGSVDIHKAKSDKWSFESEPWVRLTNETGAVECHVADYNGDGFADVSAIFGNARENLNLFLNNGDGTFERRVIHEKYPALGYVGFRWVDFDSDGDLDVFTISGDNVDADPYNSLKPYQGIRLYLNNGDLNFEESYFYPMYGAYGLEIEDFDLDGDLDLAAISFNPDFNSDKPEGFVYLQNQGSLNFTAHTFEQRRTDRWLTMDAGDFDGDGDKDIILGGGYIGAGLSIDNKELAIKMSREGRPLLVMENQIR</sequence>
<dbReference type="Gene3D" id="2.130.10.130">
    <property type="entry name" value="Integrin alpha, N-terminal"/>
    <property type="match status" value="1"/>
</dbReference>
<organism evidence="2 3">
    <name type="scientific">Pelagicoccus mobilis</name>
    <dbReference type="NCBI Taxonomy" id="415221"/>
    <lineage>
        <taxon>Bacteria</taxon>
        <taxon>Pseudomonadati</taxon>
        <taxon>Verrucomicrobiota</taxon>
        <taxon>Opitutia</taxon>
        <taxon>Puniceicoccales</taxon>
        <taxon>Pelagicoccaceae</taxon>
        <taxon>Pelagicoccus</taxon>
    </lineage>
</organism>
<evidence type="ECO:0000256" key="1">
    <source>
        <dbReference type="ARBA" id="ARBA00022729"/>
    </source>
</evidence>
<dbReference type="EMBL" id="JAENIL010000004">
    <property type="protein sequence ID" value="MBK1875819.1"/>
    <property type="molecule type" value="Genomic_DNA"/>
</dbReference>
<evidence type="ECO:0000313" key="3">
    <source>
        <dbReference type="Proteomes" id="UP000617628"/>
    </source>
</evidence>
<reference evidence="2" key="1">
    <citation type="submission" date="2021-01" db="EMBL/GenBank/DDBJ databases">
        <title>Modified the classification status of verrucomicrobia.</title>
        <authorList>
            <person name="Feng X."/>
        </authorList>
    </citation>
    <scope>NUCLEOTIDE SEQUENCE</scope>
    <source>
        <strain evidence="2">KCTC 13126</strain>
    </source>
</reference>
<dbReference type="InterPro" id="IPR028994">
    <property type="entry name" value="Integrin_alpha_N"/>
</dbReference>
<comment type="caution">
    <text evidence="2">The sequence shown here is derived from an EMBL/GenBank/DDBJ whole genome shotgun (WGS) entry which is preliminary data.</text>
</comment>
<dbReference type="SUPFAM" id="SSF69318">
    <property type="entry name" value="Integrin alpha N-terminal domain"/>
    <property type="match status" value="1"/>
</dbReference>
<dbReference type="RefSeq" id="WP_200354034.1">
    <property type="nucleotide sequence ID" value="NZ_JAENIL010000004.1"/>
</dbReference>
<dbReference type="InterPro" id="IPR013517">
    <property type="entry name" value="FG-GAP"/>
</dbReference>
<dbReference type="PANTHER" id="PTHR45460">
    <property type="entry name" value="SIMILAR TO CYSTEINE PROTEINASE"/>
    <property type="match status" value="1"/>
</dbReference>
<gene>
    <name evidence="2" type="ORF">JIN87_03005</name>
</gene>
<accession>A0A934RVC1</accession>